<dbReference type="AlphaFoldDB" id="A0A143QS99"/>
<evidence type="ECO:0000313" key="3">
    <source>
        <dbReference type="Proteomes" id="UP000076038"/>
    </source>
</evidence>
<evidence type="ECO:0000256" key="1">
    <source>
        <dbReference type="SAM" id="MobiDB-lite"/>
    </source>
</evidence>
<dbReference type="PATRIC" id="fig|1653479.3.peg.4665"/>
<organism evidence="2 3">
    <name type="scientific">Rhodococcoides fascians</name>
    <name type="common">Rhodococcus fascians</name>
    <dbReference type="NCBI Taxonomy" id="1828"/>
    <lineage>
        <taxon>Bacteria</taxon>
        <taxon>Bacillati</taxon>
        <taxon>Actinomycetota</taxon>
        <taxon>Actinomycetes</taxon>
        <taxon>Mycobacteriales</taxon>
        <taxon>Nocardiaceae</taxon>
        <taxon>Rhodococcoides</taxon>
    </lineage>
</organism>
<protein>
    <submittedName>
        <fullName evidence="2">Uncharacterized protein</fullName>
    </submittedName>
</protein>
<evidence type="ECO:0000313" key="2">
    <source>
        <dbReference type="EMBL" id="AMY25880.1"/>
    </source>
</evidence>
<dbReference type="EMBL" id="CP015220">
    <property type="protein sequence ID" value="AMY25880.1"/>
    <property type="molecule type" value="Genomic_DNA"/>
</dbReference>
<reference evidence="3" key="2">
    <citation type="submission" date="2016-04" db="EMBL/GenBank/DDBJ databases">
        <title>Complete Genome and Plasmid Sequences for Rhodococcus fascians D188 and Draft Sequences for Rhodococcus spp. Isolates PBTS 1 and PBTS 2.</title>
        <authorList>
            <person name="Stamer R."/>
            <person name="Vereecke D."/>
            <person name="Zhang Y."/>
            <person name="Schilkey F."/>
            <person name="Devitt N."/>
            <person name="Randall J."/>
        </authorList>
    </citation>
    <scope>NUCLEOTIDE SEQUENCE [LARGE SCALE GENOMIC DNA]</scope>
    <source>
        <strain evidence="3">PBTS2</strain>
    </source>
</reference>
<name>A0A143QS99_RHOFA</name>
<dbReference type="KEGG" id="rhs:A3Q41_04611"/>
<dbReference type="RefSeq" id="WP_048318553.1">
    <property type="nucleotide sequence ID" value="NZ_CP015220.1"/>
</dbReference>
<gene>
    <name evidence="2" type="ORF">A3Q41_04611</name>
</gene>
<dbReference type="OrthoDB" id="4484925at2"/>
<feature type="compositionally biased region" description="Basic and acidic residues" evidence="1">
    <location>
        <begin position="132"/>
        <end position="142"/>
    </location>
</feature>
<feature type="region of interest" description="Disordered" evidence="1">
    <location>
        <begin position="125"/>
        <end position="151"/>
    </location>
</feature>
<reference evidence="2 3" key="1">
    <citation type="journal article" date="2016" name="Genome Announc.">
        <title>Complete Genome and Plasmid Sequences for Rhodococcus fascians D188 and Draft Sequences for Rhodococcus Isolates PBTS 1 and PBTS 2.</title>
        <authorList>
            <person name="Stamler R.A."/>
            <person name="Vereecke D."/>
            <person name="Zhang Y."/>
            <person name="Schilkey F."/>
            <person name="Devitt N."/>
            <person name="Randall J.J."/>
        </authorList>
    </citation>
    <scope>NUCLEOTIDE SEQUENCE [LARGE SCALE GENOMIC DNA]</scope>
    <source>
        <strain evidence="2 3">PBTS2</strain>
    </source>
</reference>
<dbReference type="Pfam" id="PF20062">
    <property type="entry name" value="DUF6461"/>
    <property type="match status" value="1"/>
</dbReference>
<sequence>MSATWEEFTWIPEEYEWVHTGVSFTVVRHDNAEAVLDALTTSRAGTVTGLEGVNADVEVVGVAQVGDWVLAVAPSVAGLADELMAPMSIGGEALTFATQVGHSHFAQWVDGARTAMFDALLKDGPGFDEPDSPWRDRMREAGDDPDGEGPMPDGLFHTLEVYTAMIVNHTGIDLTQELLRSGQFQVGDSLE</sequence>
<keyword evidence="3" id="KW-1185">Reference proteome</keyword>
<dbReference type="InterPro" id="IPR045592">
    <property type="entry name" value="DUF6461"/>
</dbReference>
<dbReference type="Proteomes" id="UP000076038">
    <property type="component" value="Chromosome"/>
</dbReference>
<accession>A0A143QS99</accession>
<proteinExistence type="predicted"/>